<dbReference type="Pfam" id="PF00046">
    <property type="entry name" value="Homeodomain"/>
    <property type="match status" value="1"/>
</dbReference>
<dbReference type="InterPro" id="IPR001356">
    <property type="entry name" value="HD"/>
</dbReference>
<evidence type="ECO:0000313" key="13">
    <source>
        <dbReference type="EMBL" id="MCL7051822.1"/>
    </source>
</evidence>
<organism evidence="13 14">
    <name type="scientific">Papaver nudicaule</name>
    <name type="common">Iceland poppy</name>
    <dbReference type="NCBI Taxonomy" id="74823"/>
    <lineage>
        <taxon>Eukaryota</taxon>
        <taxon>Viridiplantae</taxon>
        <taxon>Streptophyta</taxon>
        <taxon>Embryophyta</taxon>
        <taxon>Tracheophyta</taxon>
        <taxon>Spermatophyta</taxon>
        <taxon>Magnoliopsida</taxon>
        <taxon>Ranunculales</taxon>
        <taxon>Papaveraceae</taxon>
        <taxon>Papaveroideae</taxon>
        <taxon>Papaver</taxon>
    </lineage>
</organism>
<accession>A0AA42B563</accession>
<dbReference type="GO" id="GO:0005634">
    <property type="term" value="C:nucleus"/>
    <property type="evidence" value="ECO:0007669"/>
    <property type="project" value="UniProtKB-SubCell"/>
</dbReference>
<reference evidence="13" key="1">
    <citation type="submission" date="2022-03" db="EMBL/GenBank/DDBJ databases">
        <title>A functionally conserved STORR gene fusion in Papaver species that diverged 16.8 million years ago.</title>
        <authorList>
            <person name="Catania T."/>
        </authorList>
    </citation>
    <scope>NUCLEOTIDE SEQUENCE</scope>
    <source>
        <strain evidence="13">S-191538</strain>
    </source>
</reference>
<dbReference type="PROSITE" id="PS50071">
    <property type="entry name" value="HOMEOBOX_2"/>
    <property type="match status" value="1"/>
</dbReference>
<dbReference type="InterPro" id="IPR045224">
    <property type="entry name" value="HDZip_class_I_plant"/>
</dbReference>
<protein>
    <recommendedName>
        <fullName evidence="10">Homeobox-leucine zipper protein</fullName>
    </recommendedName>
    <alternativeName>
        <fullName evidence="10">HD-ZIP protein</fullName>
    </alternativeName>
    <alternativeName>
        <fullName evidence="10">Homeodomain transcription factor</fullName>
    </alternativeName>
</protein>
<keyword evidence="4 8" id="KW-0371">Homeobox</keyword>
<dbReference type="InterPro" id="IPR017970">
    <property type="entry name" value="Homeobox_CS"/>
</dbReference>
<evidence type="ECO:0000256" key="6">
    <source>
        <dbReference type="ARBA" id="ARBA00023242"/>
    </source>
</evidence>
<dbReference type="Pfam" id="PF02183">
    <property type="entry name" value="HALZ"/>
    <property type="match status" value="1"/>
</dbReference>
<dbReference type="PANTHER" id="PTHR24326:SF547">
    <property type="entry name" value="HOMEOBOX-LEUCINE ZIPPER PROTEIN ATHB-6"/>
    <property type="match status" value="1"/>
</dbReference>
<dbReference type="AlphaFoldDB" id="A0AA42B563"/>
<dbReference type="GO" id="GO:0045893">
    <property type="term" value="P:positive regulation of DNA-templated transcription"/>
    <property type="evidence" value="ECO:0007669"/>
    <property type="project" value="TreeGrafter"/>
</dbReference>
<dbReference type="SUPFAM" id="SSF46689">
    <property type="entry name" value="Homeodomain-like"/>
    <property type="match status" value="1"/>
</dbReference>
<feature type="compositionally biased region" description="Polar residues" evidence="11">
    <location>
        <begin position="14"/>
        <end position="23"/>
    </location>
</feature>
<comment type="function">
    <text evidence="10">Transcription factor.</text>
</comment>
<evidence type="ECO:0000256" key="2">
    <source>
        <dbReference type="ARBA" id="ARBA00023015"/>
    </source>
</evidence>
<evidence type="ECO:0000256" key="7">
    <source>
        <dbReference type="ARBA" id="ARBA00025748"/>
    </source>
</evidence>
<comment type="caution">
    <text evidence="13">The sequence shown here is derived from an EMBL/GenBank/DDBJ whole genome shotgun (WGS) entry which is preliminary data.</text>
</comment>
<dbReference type="Gene3D" id="1.10.10.60">
    <property type="entry name" value="Homeodomain-like"/>
    <property type="match status" value="1"/>
</dbReference>
<dbReference type="InterPro" id="IPR009057">
    <property type="entry name" value="Homeodomain-like_sf"/>
</dbReference>
<name>A0AA42B563_PAPNU</name>
<evidence type="ECO:0000256" key="9">
    <source>
        <dbReference type="RuleBase" id="RU000682"/>
    </source>
</evidence>
<keyword evidence="3 8" id="KW-0238">DNA-binding</keyword>
<dbReference type="FunFam" id="1.10.10.60:FF:000144">
    <property type="entry name" value="homeobox-leucine zipper protein ATHB-6-like"/>
    <property type="match status" value="1"/>
</dbReference>
<keyword evidence="2 10" id="KW-0805">Transcription regulation</keyword>
<dbReference type="PROSITE" id="PS00027">
    <property type="entry name" value="HOMEOBOX_1"/>
    <property type="match status" value="1"/>
</dbReference>
<proteinExistence type="inferred from homology"/>
<dbReference type="CDD" id="cd00086">
    <property type="entry name" value="homeodomain"/>
    <property type="match status" value="1"/>
</dbReference>
<dbReference type="GO" id="GO:0000976">
    <property type="term" value="F:transcription cis-regulatory region binding"/>
    <property type="evidence" value="ECO:0007669"/>
    <property type="project" value="UniProtKB-ARBA"/>
</dbReference>
<sequence>MKRLCCSDPLGGLISTSPAATGENNSNNNNSSVHSRGFQSMMEGLEEEDYLEEFNVTEKKRRLSGDQVKTLEKNFEAENRLEPERKIKLARELNLQPRQVAIWFQNRRARWKTKQLEIDYGYLKASYDDLRLRFIGLQQSKELVLLELNELKSKIKENHTVKNEVLISEEHCKVYVNHGEEQKNFEDNNGRASLKSGDVIKDGSSDSSDSSAVLNEDINNSNNYYSPTMAISSSPTSAACFQHQIQSHQQQTFVKMEEHNFCGGEESCDFFSDEQAPSLHWDCQEPWN</sequence>
<evidence type="ECO:0000259" key="12">
    <source>
        <dbReference type="PROSITE" id="PS50071"/>
    </source>
</evidence>
<keyword evidence="5 10" id="KW-0804">Transcription</keyword>
<evidence type="ECO:0000256" key="11">
    <source>
        <dbReference type="SAM" id="MobiDB-lite"/>
    </source>
</evidence>
<dbReference type="SMART" id="SM00389">
    <property type="entry name" value="HOX"/>
    <property type="match status" value="1"/>
</dbReference>
<dbReference type="PANTHER" id="PTHR24326">
    <property type="entry name" value="HOMEOBOX-LEUCINE ZIPPER PROTEIN"/>
    <property type="match status" value="1"/>
</dbReference>
<evidence type="ECO:0000256" key="3">
    <source>
        <dbReference type="ARBA" id="ARBA00023125"/>
    </source>
</evidence>
<evidence type="ECO:0000313" key="14">
    <source>
        <dbReference type="Proteomes" id="UP001177140"/>
    </source>
</evidence>
<dbReference type="Proteomes" id="UP001177140">
    <property type="component" value="Unassembled WGS sequence"/>
</dbReference>
<evidence type="ECO:0000256" key="8">
    <source>
        <dbReference type="PROSITE-ProRule" id="PRU00108"/>
    </source>
</evidence>
<feature type="DNA-binding region" description="Homeobox" evidence="8">
    <location>
        <begin position="56"/>
        <end position="115"/>
    </location>
</feature>
<comment type="subcellular location">
    <subcellularLocation>
        <location evidence="1 8 9">Nucleus</location>
    </subcellularLocation>
</comment>
<dbReference type="EMBL" id="JAJJMA010342868">
    <property type="protein sequence ID" value="MCL7051822.1"/>
    <property type="molecule type" value="Genomic_DNA"/>
</dbReference>
<feature type="region of interest" description="Disordered" evidence="11">
    <location>
        <begin position="13"/>
        <end position="35"/>
    </location>
</feature>
<evidence type="ECO:0000256" key="5">
    <source>
        <dbReference type="ARBA" id="ARBA00023163"/>
    </source>
</evidence>
<keyword evidence="6 8" id="KW-0539">Nucleus</keyword>
<comment type="similarity">
    <text evidence="7 10">Belongs to the HD-ZIP homeobox family. Class I subfamily.</text>
</comment>
<evidence type="ECO:0000256" key="4">
    <source>
        <dbReference type="ARBA" id="ARBA00023155"/>
    </source>
</evidence>
<dbReference type="GO" id="GO:0000981">
    <property type="term" value="F:DNA-binding transcription factor activity, RNA polymerase II-specific"/>
    <property type="evidence" value="ECO:0007669"/>
    <property type="project" value="UniProtKB-UniRule"/>
</dbReference>
<evidence type="ECO:0000256" key="1">
    <source>
        <dbReference type="ARBA" id="ARBA00004123"/>
    </source>
</evidence>
<keyword evidence="14" id="KW-1185">Reference proteome</keyword>
<dbReference type="InterPro" id="IPR003106">
    <property type="entry name" value="Leu_zip_homeo"/>
</dbReference>
<feature type="domain" description="Homeobox" evidence="12">
    <location>
        <begin position="54"/>
        <end position="114"/>
    </location>
</feature>
<gene>
    <name evidence="13" type="ORF">MKW94_003295</name>
</gene>
<evidence type="ECO:0000256" key="10">
    <source>
        <dbReference type="RuleBase" id="RU369038"/>
    </source>
</evidence>